<feature type="transmembrane region" description="Helical" evidence="1">
    <location>
        <begin position="120"/>
        <end position="137"/>
    </location>
</feature>
<evidence type="ECO:0000313" key="4">
    <source>
        <dbReference type="Proteomes" id="UP000722459"/>
    </source>
</evidence>
<keyword evidence="1" id="KW-1133">Transmembrane helix</keyword>
<feature type="transmembrane region" description="Helical" evidence="1">
    <location>
        <begin position="368"/>
        <end position="385"/>
    </location>
</feature>
<dbReference type="PANTHER" id="PTHR42204:SF1">
    <property type="entry name" value="INTEGRAL MEMBRANE PROTEIN"/>
    <property type="match status" value="1"/>
</dbReference>
<dbReference type="InterPro" id="IPR002823">
    <property type="entry name" value="DUF112_TM"/>
</dbReference>
<dbReference type="EMBL" id="JABJNZ010000057">
    <property type="protein sequence ID" value="MBT4870794.1"/>
    <property type="molecule type" value="Genomic_DNA"/>
</dbReference>
<feature type="transmembrane region" description="Helical" evidence="1">
    <location>
        <begin position="322"/>
        <end position="338"/>
    </location>
</feature>
<proteinExistence type="predicted"/>
<dbReference type="PANTHER" id="PTHR42204">
    <property type="entry name" value="INTEGRAL MEMBRANE PROTEIN"/>
    <property type="match status" value="1"/>
</dbReference>
<keyword evidence="1" id="KW-0472">Membrane</keyword>
<gene>
    <name evidence="3" type="ORF">HON47_04420</name>
</gene>
<reference evidence="3" key="1">
    <citation type="journal article" date="2021" name="ISME J.">
        <title>Mercury methylation by metabolically versatile and cosmopolitan marine bacteria.</title>
        <authorList>
            <person name="Lin H."/>
            <person name="Ascher D.B."/>
            <person name="Myung Y."/>
            <person name="Lamborg C.H."/>
            <person name="Hallam S.J."/>
            <person name="Gionfriddo C.M."/>
            <person name="Holt K.E."/>
            <person name="Moreau J.W."/>
        </authorList>
    </citation>
    <scope>NUCLEOTIDE SEQUENCE</scope>
    <source>
        <strain evidence="3">SI075_bin30</strain>
    </source>
</reference>
<feature type="transmembrane region" description="Helical" evidence="1">
    <location>
        <begin position="88"/>
        <end position="114"/>
    </location>
</feature>
<feature type="transmembrane region" description="Helical" evidence="1">
    <location>
        <begin position="149"/>
        <end position="177"/>
    </location>
</feature>
<evidence type="ECO:0000259" key="2">
    <source>
        <dbReference type="Pfam" id="PF01970"/>
    </source>
</evidence>
<dbReference type="Pfam" id="PF01970">
    <property type="entry name" value="TctA"/>
    <property type="match status" value="1"/>
</dbReference>
<feature type="transmembrane region" description="Helical" evidence="1">
    <location>
        <begin position="344"/>
        <end position="361"/>
    </location>
</feature>
<dbReference type="AlphaFoldDB" id="A0A8T5GF93"/>
<accession>A0A8T5GF93</accession>
<protein>
    <recommendedName>
        <fullName evidence="2">DUF112 domain-containing protein</fullName>
    </recommendedName>
</protein>
<evidence type="ECO:0000313" key="3">
    <source>
        <dbReference type="EMBL" id="MBT4870794.1"/>
    </source>
</evidence>
<dbReference type="Proteomes" id="UP000722459">
    <property type="component" value="Unassembled WGS sequence"/>
</dbReference>
<feature type="transmembrane region" description="Helical" evidence="1">
    <location>
        <begin position="208"/>
        <end position="232"/>
    </location>
</feature>
<feature type="transmembrane region" description="Helical" evidence="1">
    <location>
        <begin position="244"/>
        <end position="266"/>
    </location>
</feature>
<sequence length="386" mass="41836">MILFLLLGIIAGTVTGLVPGIHSNNISLLLVASPLFGSSAIVFTLAMVITQSFVDFIPAIFIGAPNVDTFEGVLPGHKLFTEGKGFEAVCLTVFGGIVSLIVGVFILGTFSIFLTESWDSLRYLIPIILIFVLITIISKEQTTKKKIIVAGVIVAASSQGLLFTNQIFPLIVGYFGLPTILYSLNKTPIESKQDQKVEIEIKSVLEGFVGVVGGIIVSVLPGIGSNLAAGIIRLFREKIKTKNYLVLLGSINTSAFFFSFSVLFLVEKARNGAMIVLKDQIFFTSEEYILGIGVMLIASGFAGLITIFLAKKISNWFSKNKIKFLSLASIVIMLVSVFLFNGLLGLFVLLFSGSLGFFVVLQKVGRSSCLSSLIIPTIFFYTFILY</sequence>
<feature type="domain" description="DUF112" evidence="2">
    <location>
        <begin position="2"/>
        <end position="369"/>
    </location>
</feature>
<name>A0A8T5GF93_9ARCH</name>
<evidence type="ECO:0000256" key="1">
    <source>
        <dbReference type="SAM" id="Phobius"/>
    </source>
</evidence>
<keyword evidence="1" id="KW-0812">Transmembrane</keyword>
<feature type="transmembrane region" description="Helical" evidence="1">
    <location>
        <begin position="26"/>
        <end position="49"/>
    </location>
</feature>
<comment type="caution">
    <text evidence="3">The sequence shown here is derived from an EMBL/GenBank/DDBJ whole genome shotgun (WGS) entry which is preliminary data.</text>
</comment>
<organism evidence="3 4">
    <name type="scientific">Candidatus Iainarchaeum sp</name>
    <dbReference type="NCBI Taxonomy" id="3101447"/>
    <lineage>
        <taxon>Archaea</taxon>
        <taxon>Candidatus Iainarchaeota</taxon>
        <taxon>Candidatus Iainarchaeia</taxon>
        <taxon>Candidatus Iainarchaeales</taxon>
        <taxon>Candidatus Iainarchaeaceae</taxon>
        <taxon>Candidatus Iainarchaeum</taxon>
    </lineage>
</organism>
<feature type="transmembrane region" description="Helical" evidence="1">
    <location>
        <begin position="288"/>
        <end position="310"/>
    </location>
</feature>